<dbReference type="AlphaFoldDB" id="A0A9W8DWM3"/>
<evidence type="ECO:0000256" key="1">
    <source>
        <dbReference type="ARBA" id="ARBA00004123"/>
    </source>
</evidence>
<evidence type="ECO:0000259" key="11">
    <source>
        <dbReference type="SMART" id="SM00382"/>
    </source>
</evidence>
<organism evidence="12 13">
    <name type="scientific">Tieghemiomyces parasiticus</name>
    <dbReference type="NCBI Taxonomy" id="78921"/>
    <lineage>
        <taxon>Eukaryota</taxon>
        <taxon>Fungi</taxon>
        <taxon>Fungi incertae sedis</taxon>
        <taxon>Zoopagomycota</taxon>
        <taxon>Kickxellomycotina</taxon>
        <taxon>Dimargaritomycetes</taxon>
        <taxon>Dimargaritales</taxon>
        <taxon>Dimargaritaceae</taxon>
        <taxon>Tieghemiomyces</taxon>
    </lineage>
</organism>
<comment type="caution">
    <text evidence="12">The sequence shown here is derived from an EMBL/GenBank/DDBJ whole genome shotgun (WGS) entry which is preliminary data.</text>
</comment>
<dbReference type="InterPro" id="IPR003959">
    <property type="entry name" value="ATPase_AAA_core"/>
</dbReference>
<protein>
    <submittedName>
        <fullName evidence="12">26S proteasome subunit rpt4</fullName>
    </submittedName>
</protein>
<dbReference type="FunFam" id="3.40.50.300:FF:000034">
    <property type="entry name" value="26S protease regulatory subunit 10B"/>
    <property type="match status" value="1"/>
</dbReference>
<keyword evidence="10" id="KW-0175">Coiled coil</keyword>
<comment type="similarity">
    <text evidence="3 9">Belongs to the AAA ATPase family.</text>
</comment>
<dbReference type="Proteomes" id="UP001150569">
    <property type="component" value="Unassembled WGS sequence"/>
</dbReference>
<dbReference type="Pfam" id="PF00004">
    <property type="entry name" value="AAA"/>
    <property type="match status" value="1"/>
</dbReference>
<keyword evidence="4" id="KW-0963">Cytoplasm</keyword>
<dbReference type="GO" id="GO:0008540">
    <property type="term" value="C:proteasome regulatory particle, base subcomplex"/>
    <property type="evidence" value="ECO:0007669"/>
    <property type="project" value="UniProtKB-ARBA"/>
</dbReference>
<dbReference type="Gene3D" id="1.10.8.60">
    <property type="match status" value="1"/>
</dbReference>
<dbReference type="EMBL" id="JANBPT010000421">
    <property type="protein sequence ID" value="KAJ1921310.1"/>
    <property type="molecule type" value="Genomic_DNA"/>
</dbReference>
<dbReference type="SMART" id="SM00382">
    <property type="entry name" value="AAA"/>
    <property type="match status" value="1"/>
</dbReference>
<dbReference type="InterPro" id="IPR050221">
    <property type="entry name" value="26S_Proteasome_ATPase"/>
</dbReference>
<evidence type="ECO:0000256" key="9">
    <source>
        <dbReference type="RuleBase" id="RU003651"/>
    </source>
</evidence>
<evidence type="ECO:0000256" key="10">
    <source>
        <dbReference type="SAM" id="Coils"/>
    </source>
</evidence>
<evidence type="ECO:0000313" key="12">
    <source>
        <dbReference type="EMBL" id="KAJ1921310.1"/>
    </source>
</evidence>
<dbReference type="FunFam" id="1.10.8.60:FF:000008">
    <property type="entry name" value="26S protease regulatory subunit 10B"/>
    <property type="match status" value="1"/>
</dbReference>
<dbReference type="Gene3D" id="3.40.50.300">
    <property type="entry name" value="P-loop containing nucleotide triphosphate hydrolases"/>
    <property type="match status" value="1"/>
</dbReference>
<name>A0A9W8DWM3_9FUNG</name>
<dbReference type="InterPro" id="IPR041569">
    <property type="entry name" value="AAA_lid_3"/>
</dbReference>
<dbReference type="GO" id="GO:0005524">
    <property type="term" value="F:ATP binding"/>
    <property type="evidence" value="ECO:0007669"/>
    <property type="project" value="UniProtKB-KW"/>
</dbReference>
<evidence type="ECO:0000256" key="2">
    <source>
        <dbReference type="ARBA" id="ARBA00004496"/>
    </source>
</evidence>
<evidence type="ECO:0000256" key="8">
    <source>
        <dbReference type="ARBA" id="ARBA00023242"/>
    </source>
</evidence>
<dbReference type="Gene3D" id="2.40.50.140">
    <property type="entry name" value="Nucleic acid-binding proteins"/>
    <property type="match status" value="1"/>
</dbReference>
<dbReference type="InterPro" id="IPR027417">
    <property type="entry name" value="P-loop_NTPase"/>
</dbReference>
<evidence type="ECO:0000256" key="7">
    <source>
        <dbReference type="ARBA" id="ARBA00022942"/>
    </source>
</evidence>
<feature type="coiled-coil region" evidence="10">
    <location>
        <begin position="29"/>
        <end position="63"/>
    </location>
</feature>
<dbReference type="FunFam" id="2.40.50.140:FF:000027">
    <property type="entry name" value="26S protease regulatory subunit 10B"/>
    <property type="match status" value="1"/>
</dbReference>
<evidence type="ECO:0000313" key="13">
    <source>
        <dbReference type="Proteomes" id="UP001150569"/>
    </source>
</evidence>
<dbReference type="GO" id="GO:0005737">
    <property type="term" value="C:cytoplasm"/>
    <property type="evidence" value="ECO:0007669"/>
    <property type="project" value="UniProtKB-SubCell"/>
</dbReference>
<evidence type="ECO:0000256" key="3">
    <source>
        <dbReference type="ARBA" id="ARBA00006914"/>
    </source>
</evidence>
<dbReference type="InterPro" id="IPR003593">
    <property type="entry name" value="AAA+_ATPase"/>
</dbReference>
<dbReference type="InterPro" id="IPR012340">
    <property type="entry name" value="NA-bd_OB-fold"/>
</dbReference>
<dbReference type="Pfam" id="PF16450">
    <property type="entry name" value="Prot_ATP_ID_OB_C"/>
    <property type="match status" value="1"/>
</dbReference>
<keyword evidence="6 9" id="KW-0067">ATP-binding</keyword>
<dbReference type="GO" id="GO:0005634">
    <property type="term" value="C:nucleus"/>
    <property type="evidence" value="ECO:0007669"/>
    <property type="project" value="UniProtKB-SubCell"/>
</dbReference>
<dbReference type="PROSITE" id="PS00674">
    <property type="entry name" value="AAA"/>
    <property type="match status" value="1"/>
</dbReference>
<accession>A0A9W8DWM3</accession>
<dbReference type="GO" id="GO:0016887">
    <property type="term" value="F:ATP hydrolysis activity"/>
    <property type="evidence" value="ECO:0007669"/>
    <property type="project" value="InterPro"/>
</dbReference>
<sequence length="399" mass="44977">MSTLTGSSAAPTDRRTKVLHDYRRRLLEHRETEAKVKGLRAEVTKLEKDYDKTEDDMKALQSAGQIIAEIFKQLDEERFLVKASSGPRYIVGCRNKLDKSELKQGTRVALDMTTLTIMRRLPREVDPLVYNMSVEKPDTVNFAGIGGLGEQIRELREVIELPLVNPELFIRVGIKPPKGVLLYGPPGTGKTMLAKAVANTLETNFLKVVASAIVDKYIGESSRVIREMFGYARDHEPCIIFMDEIDAIGGRRFSEGTSADREIQRTMMELLNQMDGFDYLGKTKIIMATNRPDTLDPALLRPGRLDRKIEIPLPNEQGRTEILRIHAAGITKHGDIDYEAIVKLSDGFNGADLRNVCTEAGMFAIRDDRDYVVQEDFMKAVRKVADAKKLETKLDYEKL</sequence>
<keyword evidence="8" id="KW-0539">Nucleus</keyword>
<dbReference type="Pfam" id="PF17862">
    <property type="entry name" value="AAA_lid_3"/>
    <property type="match status" value="1"/>
</dbReference>
<evidence type="ECO:0000256" key="5">
    <source>
        <dbReference type="ARBA" id="ARBA00022741"/>
    </source>
</evidence>
<gene>
    <name evidence="12" type="primary">RPT4_2</name>
    <name evidence="12" type="ORF">IWQ60_006784</name>
</gene>
<dbReference type="OrthoDB" id="1664597at2759"/>
<proteinExistence type="inferred from homology"/>
<comment type="subcellular location">
    <subcellularLocation>
        <location evidence="2">Cytoplasm</location>
    </subcellularLocation>
    <subcellularLocation>
        <location evidence="1">Nucleus</location>
    </subcellularLocation>
</comment>
<dbReference type="SUPFAM" id="SSF52540">
    <property type="entry name" value="P-loop containing nucleoside triphosphate hydrolases"/>
    <property type="match status" value="1"/>
</dbReference>
<dbReference type="InterPro" id="IPR003960">
    <property type="entry name" value="ATPase_AAA_CS"/>
</dbReference>
<evidence type="ECO:0000256" key="6">
    <source>
        <dbReference type="ARBA" id="ARBA00022840"/>
    </source>
</evidence>
<evidence type="ECO:0000256" key="4">
    <source>
        <dbReference type="ARBA" id="ARBA00022490"/>
    </source>
</evidence>
<keyword evidence="5 9" id="KW-0547">Nucleotide-binding</keyword>
<dbReference type="InterPro" id="IPR032501">
    <property type="entry name" value="Prot_ATP_ID_OB_2nd"/>
</dbReference>
<reference evidence="12" key="1">
    <citation type="submission" date="2022-07" db="EMBL/GenBank/DDBJ databases">
        <title>Phylogenomic reconstructions and comparative analyses of Kickxellomycotina fungi.</title>
        <authorList>
            <person name="Reynolds N.K."/>
            <person name="Stajich J.E."/>
            <person name="Barry K."/>
            <person name="Grigoriev I.V."/>
            <person name="Crous P."/>
            <person name="Smith M.E."/>
        </authorList>
    </citation>
    <scope>NUCLEOTIDE SEQUENCE</scope>
    <source>
        <strain evidence="12">RSA 861</strain>
    </source>
</reference>
<keyword evidence="13" id="KW-1185">Reference proteome</keyword>
<feature type="domain" description="AAA+ ATPase" evidence="11">
    <location>
        <begin position="176"/>
        <end position="315"/>
    </location>
</feature>
<dbReference type="PANTHER" id="PTHR23073">
    <property type="entry name" value="26S PROTEASOME REGULATORY SUBUNIT"/>
    <property type="match status" value="1"/>
</dbReference>
<keyword evidence="7 12" id="KW-0647">Proteasome</keyword>